<dbReference type="InterPro" id="IPR001460">
    <property type="entry name" value="PCN-bd_Tpept"/>
</dbReference>
<dbReference type="InterPro" id="IPR036138">
    <property type="entry name" value="PBP_dimer_sf"/>
</dbReference>
<dbReference type="PANTHER" id="PTHR30627:SF26">
    <property type="entry name" value="PENICILLIN-BINDING PROTEIN 2B"/>
    <property type="match status" value="1"/>
</dbReference>
<dbReference type="GO" id="GO:0071555">
    <property type="term" value="P:cell wall organization"/>
    <property type="evidence" value="ECO:0007669"/>
    <property type="project" value="TreeGrafter"/>
</dbReference>
<dbReference type="Proteomes" id="UP000245938">
    <property type="component" value="Unassembled WGS sequence"/>
</dbReference>
<dbReference type="SMART" id="SM00740">
    <property type="entry name" value="PASTA"/>
    <property type="match status" value="2"/>
</dbReference>
<dbReference type="InterPro" id="IPR050515">
    <property type="entry name" value="Beta-lactam/transpept"/>
</dbReference>
<dbReference type="GO" id="GO:0005886">
    <property type="term" value="C:plasma membrane"/>
    <property type="evidence" value="ECO:0007669"/>
    <property type="project" value="TreeGrafter"/>
</dbReference>
<keyword evidence="4" id="KW-1133">Transmembrane helix</keyword>
<reference evidence="6 7" key="1">
    <citation type="submission" date="2018-05" db="EMBL/GenBank/DDBJ databases">
        <title>Kurthia sibirica genome sequence.</title>
        <authorList>
            <person name="Maclea K.S."/>
            <person name="Goen A.E."/>
        </authorList>
    </citation>
    <scope>NUCLEOTIDE SEQUENCE [LARGE SCALE GENOMIC DNA]</scope>
    <source>
        <strain evidence="6 7">ATCC 49154</strain>
    </source>
</reference>
<keyword evidence="4" id="KW-0812">Transmembrane</keyword>
<dbReference type="Pfam" id="PF03793">
    <property type="entry name" value="PASTA"/>
    <property type="match status" value="2"/>
</dbReference>
<accession>A0A2U3AQT8</accession>
<feature type="domain" description="PASTA" evidence="5">
    <location>
        <begin position="599"/>
        <end position="659"/>
    </location>
</feature>
<comment type="similarity">
    <text evidence="2">Belongs to the transpeptidase family.</text>
</comment>
<evidence type="ECO:0000313" key="7">
    <source>
        <dbReference type="Proteomes" id="UP000245938"/>
    </source>
</evidence>
<dbReference type="InterPro" id="IPR005311">
    <property type="entry name" value="PBP_dimer"/>
</dbReference>
<dbReference type="CDD" id="cd06576">
    <property type="entry name" value="PASTA_Pbp2x-like_1"/>
    <property type="match status" value="1"/>
</dbReference>
<protein>
    <submittedName>
        <fullName evidence="6">Penicillin-binding protein</fullName>
    </submittedName>
</protein>
<sequence>MTSKKVRNSWGAFSMLGIFGLLFLLMFFRIFYIQATGVAEGENLPQKAAALYQKSIVEKADRGNILDRNGAVIATDTLSYRLIAIINPEASNNSKEKIHVEDKKATAKEIAKYIDLSEAKIYELLTHKLQDGRTPYQVEFGQAGRDLSHGKMIKIRDAKIQGVQLLEETKRFYPNGMFASNIIGFAQKQKNDDGSFVNIGQVGLEKTFNKELSGTNGSVNFSKDNWGYVLPNSKQMIKAPKNGDNIYLTTDKTIQNILENEVTKVDKEYTPESIVAVVANPKTGEILASTQRPTYNPQTGEGINTSWLNQLTETTIEPGSTMKTFTVATAIEEGVWNENATFMSGQYRVGGRTIRDANQVGWGRISYLEGIQRSSNVGMANLLNSIGGDNFMKSLHKFGFGEKTGIDLPNETAGKLLDQYQINKVTTTYGQGSTVTPIQLIQALSAVANDGDMMQPYIIKKIVDPNTGKIVLNNTPTVKGTPISAETAKETRRLLATTVTSEKGTARNFANKEYEVAGKTGTAQIPNSAGGYYWGKGKFLYSFLGMAPAKDPQLTMYVAIKKPKLKATESGSEPSAKIFNAVMQSSLKYLNVKPESKTNVDTVTLPDFTDDKVSDAATKLTKMKFEPIIIGDNSQVTEQYPAAGQSLMKTGKIFIKTSGKITLPDFKGWSIRDILAYSELSGLTIKLTGNGYAVKQKIAAGTTVSTSDVINVEMKTPREQYTSKK</sequence>
<comment type="subcellular location">
    <subcellularLocation>
        <location evidence="1">Membrane</location>
    </subcellularLocation>
</comment>
<dbReference type="InterPro" id="IPR005543">
    <property type="entry name" value="PASTA_dom"/>
</dbReference>
<evidence type="ECO:0000256" key="2">
    <source>
        <dbReference type="ARBA" id="ARBA00007171"/>
    </source>
</evidence>
<name>A0A2U3AQT8_9BACL</name>
<keyword evidence="7" id="KW-1185">Reference proteome</keyword>
<dbReference type="Gene3D" id="2.20.70.70">
    <property type="match status" value="1"/>
</dbReference>
<dbReference type="Pfam" id="PF03717">
    <property type="entry name" value="PBP_dimer"/>
    <property type="match status" value="1"/>
</dbReference>
<proteinExistence type="inferred from homology"/>
<gene>
    <name evidence="6" type="ORF">DEX24_00520</name>
</gene>
<dbReference type="SUPFAM" id="SSF56519">
    <property type="entry name" value="Penicillin binding protein dimerisation domain"/>
    <property type="match status" value="1"/>
</dbReference>
<dbReference type="Gene3D" id="3.30.70.2110">
    <property type="match status" value="1"/>
</dbReference>
<dbReference type="Gene3D" id="3.30.450.330">
    <property type="match status" value="1"/>
</dbReference>
<evidence type="ECO:0000256" key="1">
    <source>
        <dbReference type="ARBA" id="ARBA00004370"/>
    </source>
</evidence>
<evidence type="ECO:0000313" key="6">
    <source>
        <dbReference type="EMBL" id="PWI26815.1"/>
    </source>
</evidence>
<dbReference type="SUPFAM" id="SSF56601">
    <property type="entry name" value="beta-lactamase/transpeptidase-like"/>
    <property type="match status" value="1"/>
</dbReference>
<dbReference type="EMBL" id="QFVR01000001">
    <property type="protein sequence ID" value="PWI26815.1"/>
    <property type="molecule type" value="Genomic_DNA"/>
</dbReference>
<comment type="caution">
    <text evidence="6">The sequence shown here is derived from an EMBL/GenBank/DDBJ whole genome shotgun (WGS) entry which is preliminary data.</text>
</comment>
<dbReference type="AlphaFoldDB" id="A0A2U3AQT8"/>
<organism evidence="6 7">
    <name type="scientific">Kurthia sibirica</name>
    <dbReference type="NCBI Taxonomy" id="202750"/>
    <lineage>
        <taxon>Bacteria</taxon>
        <taxon>Bacillati</taxon>
        <taxon>Bacillota</taxon>
        <taxon>Bacilli</taxon>
        <taxon>Bacillales</taxon>
        <taxon>Caryophanaceae</taxon>
        <taxon>Kurthia</taxon>
    </lineage>
</organism>
<evidence type="ECO:0000256" key="4">
    <source>
        <dbReference type="SAM" id="Phobius"/>
    </source>
</evidence>
<feature type="transmembrane region" description="Helical" evidence="4">
    <location>
        <begin position="12"/>
        <end position="32"/>
    </location>
</feature>
<dbReference type="OrthoDB" id="9770103at2"/>
<evidence type="ECO:0000259" key="5">
    <source>
        <dbReference type="PROSITE" id="PS51178"/>
    </source>
</evidence>
<evidence type="ECO:0000256" key="3">
    <source>
        <dbReference type="ARBA" id="ARBA00023136"/>
    </source>
</evidence>
<dbReference type="GO" id="GO:0008658">
    <property type="term" value="F:penicillin binding"/>
    <property type="evidence" value="ECO:0007669"/>
    <property type="project" value="InterPro"/>
</dbReference>
<dbReference type="PROSITE" id="PS51178">
    <property type="entry name" value="PASTA"/>
    <property type="match status" value="2"/>
</dbReference>
<dbReference type="Pfam" id="PF00905">
    <property type="entry name" value="Transpeptidase"/>
    <property type="match status" value="1"/>
</dbReference>
<dbReference type="InterPro" id="IPR012338">
    <property type="entry name" value="Beta-lactam/transpept-like"/>
</dbReference>
<feature type="domain" description="PASTA" evidence="5">
    <location>
        <begin position="660"/>
        <end position="716"/>
    </location>
</feature>
<dbReference type="PANTHER" id="PTHR30627">
    <property type="entry name" value="PEPTIDOGLYCAN D,D-TRANSPEPTIDASE"/>
    <property type="match status" value="1"/>
</dbReference>
<dbReference type="CDD" id="cd06575">
    <property type="entry name" value="PASTA_Pbp2x-like_2"/>
    <property type="match status" value="1"/>
</dbReference>
<keyword evidence="3 4" id="KW-0472">Membrane</keyword>
<dbReference type="Gene3D" id="3.90.1310.10">
    <property type="entry name" value="Penicillin-binding protein 2a (Domain 2)"/>
    <property type="match status" value="1"/>
</dbReference>
<dbReference type="Gene3D" id="3.40.710.10">
    <property type="entry name" value="DD-peptidase/beta-lactamase superfamily"/>
    <property type="match status" value="1"/>
</dbReference>
<dbReference type="SUPFAM" id="SSF54184">
    <property type="entry name" value="Penicillin-binding protein 2x (pbp-2x), c-terminal domain"/>
    <property type="match status" value="2"/>
</dbReference>